<name>A0ABT4L0Z8_9SPHI</name>
<dbReference type="Gene3D" id="2.60.120.260">
    <property type="entry name" value="Galactose-binding domain-like"/>
    <property type="match status" value="1"/>
</dbReference>
<sequence>MRKIFIAALLALASLQANAQKNLIRNGGFENELESWNAGNAKVSTFVHKSGTASLAIVSYVKGKWEGIDQKVNLPKNTKAISITGFYKRMM</sequence>
<reference evidence="2" key="1">
    <citation type="submission" date="2022-12" db="EMBL/GenBank/DDBJ databases">
        <title>Genome sequence of SJ11.</title>
        <authorList>
            <person name="Woo H."/>
        </authorList>
    </citation>
    <scope>NUCLEOTIDE SEQUENCE</scope>
    <source>
        <strain evidence="2">SJ11</strain>
    </source>
</reference>
<evidence type="ECO:0000256" key="1">
    <source>
        <dbReference type="SAM" id="SignalP"/>
    </source>
</evidence>
<accession>A0ABT4L0Z8</accession>
<gene>
    <name evidence="2" type="ORF">O0931_16215</name>
</gene>
<dbReference type="Proteomes" id="UP001144341">
    <property type="component" value="Unassembled WGS sequence"/>
</dbReference>
<keyword evidence="1" id="KW-0732">Signal</keyword>
<evidence type="ECO:0000313" key="2">
    <source>
        <dbReference type="EMBL" id="MCZ4224858.1"/>
    </source>
</evidence>
<feature type="signal peptide" evidence="1">
    <location>
        <begin position="1"/>
        <end position="19"/>
    </location>
</feature>
<evidence type="ECO:0000313" key="3">
    <source>
        <dbReference type="Proteomes" id="UP001144341"/>
    </source>
</evidence>
<keyword evidence="3" id="KW-1185">Reference proteome</keyword>
<dbReference type="RefSeq" id="WP_269416521.1">
    <property type="nucleotide sequence ID" value="NZ_JAPWGL010000004.1"/>
</dbReference>
<dbReference type="EMBL" id="JAPWGL010000004">
    <property type="protein sequence ID" value="MCZ4224858.1"/>
    <property type="molecule type" value="Genomic_DNA"/>
</dbReference>
<protein>
    <submittedName>
        <fullName evidence="2">Uncharacterized protein</fullName>
    </submittedName>
</protein>
<organism evidence="2 3">
    <name type="scientific">Pedobacter rhodius</name>
    <dbReference type="NCBI Taxonomy" id="3004098"/>
    <lineage>
        <taxon>Bacteria</taxon>
        <taxon>Pseudomonadati</taxon>
        <taxon>Bacteroidota</taxon>
        <taxon>Sphingobacteriia</taxon>
        <taxon>Sphingobacteriales</taxon>
        <taxon>Sphingobacteriaceae</taxon>
        <taxon>Pedobacter</taxon>
    </lineage>
</organism>
<comment type="caution">
    <text evidence="2">The sequence shown here is derived from an EMBL/GenBank/DDBJ whole genome shotgun (WGS) entry which is preliminary data.</text>
</comment>
<proteinExistence type="predicted"/>
<feature type="chain" id="PRO_5046507561" evidence="1">
    <location>
        <begin position="20"/>
        <end position="91"/>
    </location>
</feature>